<dbReference type="OrthoDB" id="2436324at2759"/>
<name>A0A9P6ST50_9FUNG</name>
<dbReference type="AlphaFoldDB" id="A0A9P6ST50"/>
<comment type="caution">
    <text evidence="2">The sequence shown here is derived from an EMBL/GenBank/DDBJ whole genome shotgun (WGS) entry which is preliminary data.</text>
</comment>
<gene>
    <name evidence="2" type="ORF">BGZ65_006292</name>
</gene>
<feature type="region of interest" description="Disordered" evidence="1">
    <location>
        <begin position="320"/>
        <end position="345"/>
    </location>
</feature>
<dbReference type="EMBL" id="JAAAHW010000895">
    <property type="protein sequence ID" value="KAF9998182.1"/>
    <property type="molecule type" value="Genomic_DNA"/>
</dbReference>
<accession>A0A9P6ST50</accession>
<feature type="compositionally biased region" description="Basic and acidic residues" evidence="1">
    <location>
        <begin position="101"/>
        <end position="121"/>
    </location>
</feature>
<proteinExistence type="predicted"/>
<dbReference type="Proteomes" id="UP000749646">
    <property type="component" value="Unassembled WGS sequence"/>
</dbReference>
<reference evidence="2" key="1">
    <citation type="journal article" date="2020" name="Fungal Divers.">
        <title>Resolving the Mortierellaceae phylogeny through synthesis of multi-gene phylogenetics and phylogenomics.</title>
        <authorList>
            <person name="Vandepol N."/>
            <person name="Liber J."/>
            <person name="Desiro A."/>
            <person name="Na H."/>
            <person name="Kennedy M."/>
            <person name="Barry K."/>
            <person name="Grigoriev I.V."/>
            <person name="Miller A.N."/>
            <person name="O'Donnell K."/>
            <person name="Stajich J.E."/>
            <person name="Bonito G."/>
        </authorList>
    </citation>
    <scope>NUCLEOTIDE SEQUENCE</scope>
    <source>
        <strain evidence="2">MES-2147</strain>
    </source>
</reference>
<keyword evidence="3" id="KW-1185">Reference proteome</keyword>
<evidence type="ECO:0000313" key="2">
    <source>
        <dbReference type="EMBL" id="KAF9998182.1"/>
    </source>
</evidence>
<sequence>MMAHRPPSEHHGIRISNVLGRLQHLNDRKPVPTFHNFLPLDQQLEKLKQESEALNPINATTSRPDHETRAMQLGTYAECTLEDILDPDDYEEDEDETTDQYGDKSHDRNMEDIHSNTDTPRKKLRALQTILKSLIESSSIEGQVDEDDVRTNAHIGTELYDNEIQVLVKLGNLLRPYTPRKRTGDRAGENPLAHVALRAPLVIIANAVLRYTGYSMFCRRIAPQVSTGALYALPLGSVGVYEVFGGSGSDRFDLFDGNDTLVSNTAVATRSESDRRAMIGCMFDLNKINAICQKHQLRFINRLTYVDQYTIRISGTVVPHGTERRGFPESSSYEERKKKQRGRVNHNQKWAATLKNTGWSNDELGEKALHTAELISQLEPEIKELRVALSNREKERALAAADVKRNAPDAYSKLRAARTMANREKDLLDPKEAQDYI</sequence>
<feature type="region of interest" description="Disordered" evidence="1">
    <location>
        <begin position="89"/>
        <end position="121"/>
    </location>
</feature>
<evidence type="ECO:0000313" key="3">
    <source>
        <dbReference type="Proteomes" id="UP000749646"/>
    </source>
</evidence>
<protein>
    <submittedName>
        <fullName evidence="2">Uncharacterized protein</fullName>
    </submittedName>
</protein>
<evidence type="ECO:0000256" key="1">
    <source>
        <dbReference type="SAM" id="MobiDB-lite"/>
    </source>
</evidence>
<feature type="compositionally biased region" description="Acidic residues" evidence="1">
    <location>
        <begin position="89"/>
        <end position="98"/>
    </location>
</feature>
<organism evidence="2 3">
    <name type="scientific">Modicella reniformis</name>
    <dbReference type="NCBI Taxonomy" id="1440133"/>
    <lineage>
        <taxon>Eukaryota</taxon>
        <taxon>Fungi</taxon>
        <taxon>Fungi incertae sedis</taxon>
        <taxon>Mucoromycota</taxon>
        <taxon>Mortierellomycotina</taxon>
        <taxon>Mortierellomycetes</taxon>
        <taxon>Mortierellales</taxon>
        <taxon>Mortierellaceae</taxon>
        <taxon>Modicella</taxon>
    </lineage>
</organism>
<feature type="compositionally biased region" description="Basic and acidic residues" evidence="1">
    <location>
        <begin position="321"/>
        <end position="337"/>
    </location>
</feature>